<dbReference type="PANTHER" id="PTHR42865:SF7">
    <property type="entry name" value="PROTON_GLUTAMATE-ASPARTATE SYMPORTER"/>
    <property type="match status" value="1"/>
</dbReference>
<dbReference type="Gene3D" id="1.10.3860.10">
    <property type="entry name" value="Sodium:dicarboxylate symporter"/>
    <property type="match status" value="1"/>
</dbReference>
<evidence type="ECO:0000256" key="3">
    <source>
        <dbReference type="ARBA" id="ARBA00022475"/>
    </source>
</evidence>
<keyword evidence="10" id="KW-1185">Reference proteome</keyword>
<dbReference type="GO" id="GO:0015293">
    <property type="term" value="F:symporter activity"/>
    <property type="evidence" value="ECO:0007669"/>
    <property type="project" value="UniProtKB-UniRule"/>
</dbReference>
<protein>
    <recommendedName>
        <fullName evidence="7">Amino acid transporter</fullName>
    </recommendedName>
</protein>
<feature type="transmembrane region" description="Helical" evidence="7">
    <location>
        <begin position="498"/>
        <end position="518"/>
    </location>
</feature>
<proteinExistence type="inferred from homology"/>
<keyword evidence="2 7" id="KW-0813">Transport</keyword>
<feature type="transmembrane region" description="Helical" evidence="7">
    <location>
        <begin position="426"/>
        <end position="453"/>
    </location>
</feature>
<dbReference type="Proteomes" id="UP001146120">
    <property type="component" value="Unassembled WGS sequence"/>
</dbReference>
<evidence type="ECO:0000256" key="7">
    <source>
        <dbReference type="RuleBase" id="RU361216"/>
    </source>
</evidence>
<dbReference type="EMBL" id="DAKRPA010000380">
    <property type="protein sequence ID" value="DAZ92811.1"/>
    <property type="molecule type" value="Genomic_DNA"/>
</dbReference>
<evidence type="ECO:0000256" key="8">
    <source>
        <dbReference type="SAM" id="MobiDB-lite"/>
    </source>
</evidence>
<gene>
    <name evidence="9" type="ORF">N0F65_012630</name>
</gene>
<feature type="compositionally biased region" description="Polar residues" evidence="8">
    <location>
        <begin position="103"/>
        <end position="115"/>
    </location>
</feature>
<comment type="caution">
    <text evidence="9">The sequence shown here is derived from an EMBL/GenBank/DDBJ whole genome shotgun (WGS) entry which is preliminary data.</text>
</comment>
<feature type="compositionally biased region" description="Basic and acidic residues" evidence="8">
    <location>
        <begin position="15"/>
        <end position="27"/>
    </location>
</feature>
<dbReference type="PANTHER" id="PTHR42865">
    <property type="entry name" value="PROTON/GLUTAMATE-ASPARTATE SYMPORTER"/>
    <property type="match status" value="1"/>
</dbReference>
<feature type="transmembrane region" description="Helical" evidence="7">
    <location>
        <begin position="538"/>
        <end position="557"/>
    </location>
</feature>
<evidence type="ECO:0000256" key="6">
    <source>
        <dbReference type="ARBA" id="ARBA00023136"/>
    </source>
</evidence>
<keyword evidence="3" id="KW-1003">Cell membrane</keyword>
<feature type="transmembrane region" description="Helical" evidence="7">
    <location>
        <begin position="198"/>
        <end position="222"/>
    </location>
</feature>
<organism evidence="9 10">
    <name type="scientific">Lagenidium giganteum</name>
    <dbReference type="NCBI Taxonomy" id="4803"/>
    <lineage>
        <taxon>Eukaryota</taxon>
        <taxon>Sar</taxon>
        <taxon>Stramenopiles</taxon>
        <taxon>Oomycota</taxon>
        <taxon>Peronosporomycetes</taxon>
        <taxon>Pythiales</taxon>
        <taxon>Pythiaceae</taxon>
    </lineage>
</organism>
<feature type="transmembrane region" description="Helical" evidence="7">
    <location>
        <begin position="154"/>
        <end position="177"/>
    </location>
</feature>
<evidence type="ECO:0000313" key="9">
    <source>
        <dbReference type="EMBL" id="DAZ92811.1"/>
    </source>
</evidence>
<evidence type="ECO:0000313" key="10">
    <source>
        <dbReference type="Proteomes" id="UP001146120"/>
    </source>
</evidence>
<evidence type="ECO:0000256" key="4">
    <source>
        <dbReference type="ARBA" id="ARBA00022692"/>
    </source>
</evidence>
<feature type="transmembrane region" description="Helical" evidence="7">
    <location>
        <begin position="465"/>
        <end position="486"/>
    </location>
</feature>
<comment type="subcellular location">
    <subcellularLocation>
        <location evidence="1">Cell membrane</location>
        <topology evidence="1">Multi-pass membrane protein</topology>
    </subcellularLocation>
    <subcellularLocation>
        <location evidence="7">Membrane</location>
        <topology evidence="7">Multi-pass membrane protein</topology>
    </subcellularLocation>
</comment>
<feature type="compositionally biased region" description="Basic and acidic residues" evidence="8">
    <location>
        <begin position="53"/>
        <end position="62"/>
    </location>
</feature>
<reference evidence="9" key="1">
    <citation type="submission" date="2022-11" db="EMBL/GenBank/DDBJ databases">
        <authorList>
            <person name="Morgan W.R."/>
            <person name="Tartar A."/>
        </authorList>
    </citation>
    <scope>NUCLEOTIDE SEQUENCE</scope>
    <source>
        <strain evidence="9">ARSEF 373</strain>
    </source>
</reference>
<feature type="transmembrane region" description="Helical" evidence="7">
    <location>
        <begin position="390"/>
        <end position="414"/>
    </location>
</feature>
<dbReference type="SUPFAM" id="SSF118215">
    <property type="entry name" value="Proton glutamate symport protein"/>
    <property type="match status" value="1"/>
</dbReference>
<name>A0AAV2YGN0_9STRA</name>
<dbReference type="InterPro" id="IPR036458">
    <property type="entry name" value="Na:dicarbo_symporter_sf"/>
</dbReference>
<keyword evidence="6 7" id="KW-0472">Membrane</keyword>
<keyword evidence="4 7" id="KW-0812">Transmembrane</keyword>
<reference evidence="9" key="2">
    <citation type="journal article" date="2023" name="Microbiol Resour">
        <title>Decontamination and Annotation of the Draft Genome Sequence of the Oomycete Lagenidium giganteum ARSEF 373.</title>
        <authorList>
            <person name="Morgan W.R."/>
            <person name="Tartar A."/>
        </authorList>
    </citation>
    <scope>NUCLEOTIDE SEQUENCE</scope>
    <source>
        <strain evidence="9">ARSEF 373</strain>
    </source>
</reference>
<feature type="compositionally biased region" description="Low complexity" evidence="8">
    <location>
        <begin position="84"/>
        <end position="102"/>
    </location>
</feature>
<keyword evidence="7" id="KW-0769">Symport</keyword>
<keyword evidence="5 7" id="KW-1133">Transmembrane helix</keyword>
<sequence>MAHRRPGAIVLLDEEQQRALQQHDHGLRAAPRQPNHGSMGGYSNGSSMTPKSEPPRDARAAEPRTNFTTRSKDPRGGDVRTNFTTLTGGSTSTAGGTARTLSPRTDFTGTNTAPMPSQALPPCRSSDGASSSDETDRRDGSLPTNQYAGTSSGLSISITLILLGIVAGVGLGVGLGVMKVSPLTARWVGLPGDLFLRALKCLVIPYVFCSVAVAIGDIVFVGKVSVVGIQTAKIFVLMWISTTIMGTGLALLFRSLFRASTGFNSVRTNSVGFTCPNNNMLEQLPNGSLACSSNSTKISTSTAFVIKDVHNVFQKNSNTVLADLSLSDQLQSMIQSIISSNIAQSMSKGDLLSIITFAMVFGVIAGRSYFTKSRKVNYLYLVLLQLRNTFFLAMEWVIWLTPAAVISIIAGSFATNQDSLSKLGDVYMYVVGAICAALVQILVLLPFIIFILTRCNPYNHMRQMIRSYMFAFGAASSLATAPVTLGCLRTARTCSQSLANFVISIGVTSNMSGAGWYYPMGVIFLAESSGNGEELTAMRIGAIFGLSLLACAGTAPIPSSGLVMMTTIYKTVFGVSEMPATFPLVVAVDFFVDRISTVCNVNDDIMALKVIAENTDETITNELLGERY</sequence>
<dbReference type="Pfam" id="PF00375">
    <property type="entry name" value="SDF"/>
    <property type="match status" value="1"/>
</dbReference>
<dbReference type="AlphaFoldDB" id="A0AAV2YGN0"/>
<dbReference type="InterPro" id="IPR001991">
    <property type="entry name" value="Na-dicarboxylate_symporter"/>
</dbReference>
<comment type="similarity">
    <text evidence="7">Belongs to the dicarboxylate/amino acid:cation symporter (DAACS) (TC 2.A.23) family.</text>
</comment>
<feature type="transmembrane region" description="Helical" evidence="7">
    <location>
        <begin position="234"/>
        <end position="257"/>
    </location>
</feature>
<evidence type="ECO:0000256" key="1">
    <source>
        <dbReference type="ARBA" id="ARBA00004651"/>
    </source>
</evidence>
<dbReference type="PRINTS" id="PR00173">
    <property type="entry name" value="EDTRNSPORT"/>
</dbReference>
<evidence type="ECO:0000256" key="2">
    <source>
        <dbReference type="ARBA" id="ARBA00022448"/>
    </source>
</evidence>
<feature type="region of interest" description="Disordered" evidence="8">
    <location>
        <begin position="1"/>
        <end position="146"/>
    </location>
</feature>
<evidence type="ECO:0000256" key="5">
    <source>
        <dbReference type="ARBA" id="ARBA00022989"/>
    </source>
</evidence>
<dbReference type="GO" id="GO:0005886">
    <property type="term" value="C:plasma membrane"/>
    <property type="evidence" value="ECO:0007669"/>
    <property type="project" value="UniProtKB-SubCell"/>
</dbReference>
<accession>A0AAV2YGN0</accession>
<feature type="transmembrane region" description="Helical" evidence="7">
    <location>
        <begin position="351"/>
        <end position="370"/>
    </location>
</feature>